<dbReference type="PANTHER" id="PTHR10889">
    <property type="entry name" value="DEOXYRIBOSE-PHOSPHATE ALDOLASE"/>
    <property type="match status" value="1"/>
</dbReference>
<dbReference type="Proteomes" id="UP000005178">
    <property type="component" value="Unassembled WGS sequence"/>
</dbReference>
<dbReference type="InterPro" id="IPR002915">
    <property type="entry name" value="DeoC/FbaB/LacD_aldolase"/>
</dbReference>
<comment type="caution">
    <text evidence="4">The sequence shown here is derived from an EMBL/GenBank/DDBJ whole genome shotgun (WGS) entry which is preliminary data.</text>
</comment>
<evidence type="ECO:0000313" key="4">
    <source>
        <dbReference type="EMBL" id="EDS73602.1"/>
    </source>
</evidence>
<keyword evidence="4" id="KW-0456">Lyase</keyword>
<dbReference type="Gene3D" id="3.20.20.70">
    <property type="entry name" value="Aldolase class I"/>
    <property type="match status" value="1"/>
</dbReference>
<dbReference type="InterPro" id="IPR013785">
    <property type="entry name" value="Aldolase_TIM"/>
</dbReference>
<dbReference type="Pfam" id="PF01791">
    <property type="entry name" value="DeoC"/>
    <property type="match status" value="1"/>
</dbReference>
<evidence type="ECO:0000256" key="2">
    <source>
        <dbReference type="ARBA" id="ARBA00023270"/>
    </source>
</evidence>
<dbReference type="EC" id="4.1.2.4" evidence="3"/>
<keyword evidence="1" id="KW-0963">Cytoplasm</keyword>
<dbReference type="STRING" id="445971.ANASTE_00026"/>
<dbReference type="InterPro" id="IPR011343">
    <property type="entry name" value="DeoC"/>
</dbReference>
<evidence type="ECO:0000256" key="1">
    <source>
        <dbReference type="ARBA" id="ARBA00022490"/>
    </source>
</evidence>
<dbReference type="EMBL" id="ABIL02000002">
    <property type="protein sequence ID" value="EDS73602.1"/>
    <property type="molecule type" value="Genomic_DNA"/>
</dbReference>
<reference evidence="4" key="1">
    <citation type="submission" date="2008-01" db="EMBL/GenBank/DDBJ databases">
        <authorList>
            <person name="Fulton L."/>
            <person name="Clifton S."/>
            <person name="Fulton B."/>
            <person name="Xu J."/>
            <person name="Minx P."/>
            <person name="Pepin K.H."/>
            <person name="Johnson M."/>
            <person name="Thiruvilangam P."/>
            <person name="Bhonagiri V."/>
            <person name="Nash W.E."/>
            <person name="Mardis E.R."/>
            <person name="Wilson R.K."/>
        </authorList>
    </citation>
    <scope>NUCLEOTIDE SEQUENCE [LARGE SCALE GENOMIC DNA]</scope>
    <source>
        <strain evidence="4">DSM 17244</strain>
    </source>
</reference>
<gene>
    <name evidence="4" type="primary">deoC</name>
    <name evidence="4" type="ORF">ANASTE_00026</name>
</gene>
<dbReference type="HOGENOM" id="CLU_053595_0_2_9"/>
<dbReference type="eggNOG" id="COG0274">
    <property type="taxonomic scope" value="Bacteria"/>
</dbReference>
<dbReference type="PIRSF" id="PIRSF001357">
    <property type="entry name" value="DeoC"/>
    <property type="match status" value="1"/>
</dbReference>
<keyword evidence="2" id="KW-0704">Schiff base</keyword>
<reference evidence="4" key="2">
    <citation type="submission" date="2013-08" db="EMBL/GenBank/DDBJ databases">
        <title>Draft genome sequence of Anaerofustis stercorihominis (DSM 17244).</title>
        <authorList>
            <person name="Sudarsanam P."/>
            <person name="Ley R."/>
            <person name="Guruge J."/>
            <person name="Turnbaugh P.J."/>
            <person name="Mahowald M."/>
            <person name="Liep D."/>
            <person name="Gordon J."/>
        </authorList>
    </citation>
    <scope>NUCLEOTIDE SEQUENCE</scope>
    <source>
        <strain evidence="4">DSM 17244</strain>
    </source>
</reference>
<dbReference type="NCBIfam" id="TIGR00126">
    <property type="entry name" value="deoC"/>
    <property type="match status" value="1"/>
</dbReference>
<dbReference type="PANTHER" id="PTHR10889:SF1">
    <property type="entry name" value="DEOXYRIBOSE-PHOSPHATE ALDOLASE"/>
    <property type="match status" value="1"/>
</dbReference>
<dbReference type="GO" id="GO:0016052">
    <property type="term" value="P:carbohydrate catabolic process"/>
    <property type="evidence" value="ECO:0007669"/>
    <property type="project" value="TreeGrafter"/>
</dbReference>
<evidence type="ECO:0000313" key="5">
    <source>
        <dbReference type="Proteomes" id="UP000005178"/>
    </source>
</evidence>
<protein>
    <recommendedName>
        <fullName evidence="3">Deoxyribose-phosphate aldolase</fullName>
        <ecNumber evidence="3">4.1.2.4</ecNumber>
    </recommendedName>
</protein>
<organism evidence="4 5">
    <name type="scientific">Anaerofustis stercorihominis DSM 17244</name>
    <dbReference type="NCBI Taxonomy" id="445971"/>
    <lineage>
        <taxon>Bacteria</taxon>
        <taxon>Bacillati</taxon>
        <taxon>Bacillota</taxon>
        <taxon>Clostridia</taxon>
        <taxon>Eubacteriales</taxon>
        <taxon>Eubacteriaceae</taxon>
        <taxon>Anaerofustis</taxon>
    </lineage>
</organism>
<accession>B1C5N8</accession>
<dbReference type="GO" id="GO:0009264">
    <property type="term" value="P:deoxyribonucleotide catabolic process"/>
    <property type="evidence" value="ECO:0007669"/>
    <property type="project" value="UniProtKB-UniRule"/>
</dbReference>
<dbReference type="OrthoDB" id="9778711at2"/>
<dbReference type="GeneID" id="97999882"/>
<name>B1C5N8_9FIRM</name>
<dbReference type="SUPFAM" id="SSF51569">
    <property type="entry name" value="Aldolase"/>
    <property type="match status" value="1"/>
</dbReference>
<dbReference type="RefSeq" id="WP_007049482.1">
    <property type="nucleotide sequence ID" value="NZ_DS560016.1"/>
</dbReference>
<dbReference type="CDD" id="cd00959">
    <property type="entry name" value="DeoC"/>
    <property type="match status" value="1"/>
</dbReference>
<dbReference type="GO" id="GO:0004139">
    <property type="term" value="F:deoxyribose-phosphate aldolase activity"/>
    <property type="evidence" value="ECO:0007669"/>
    <property type="project" value="UniProtKB-UniRule"/>
</dbReference>
<proteinExistence type="predicted"/>
<evidence type="ECO:0000256" key="3">
    <source>
        <dbReference type="NCBIfam" id="TIGR00126"/>
    </source>
</evidence>
<dbReference type="AlphaFoldDB" id="B1C5N8"/>
<dbReference type="GO" id="GO:0005737">
    <property type="term" value="C:cytoplasm"/>
    <property type="evidence" value="ECO:0007669"/>
    <property type="project" value="InterPro"/>
</dbReference>
<keyword evidence="5" id="KW-1185">Reference proteome</keyword>
<sequence>MKKEVDLKNISRMIDVSTVRTDIVMDEVEEMIDTVIKYNCICASPMPWVTKYTIDRLKDYPDIVTTGVVSFPSGAATTANKIIEAKENIAMGCEELDMVSNVSALKSGKYDYFVDDIKAVVEAADGVPVKSIIEICYLTDDEIKKASELCVKAGVTYVKTGTGWGPKPTTVETIKLIKETIGDDALIKAAGGVRDLDTLIAMAEIGCNRFGLGVRSAGTILEEAKKRVNG</sequence>
<dbReference type="SMART" id="SM01133">
    <property type="entry name" value="DeoC"/>
    <property type="match status" value="1"/>
</dbReference>